<dbReference type="SFLD" id="SFLDG01205">
    <property type="entry name" value="AMPS.1"/>
    <property type="match status" value="1"/>
</dbReference>
<dbReference type="SFLD" id="SFLDS00019">
    <property type="entry name" value="Glutathione_Transferase_(cytos"/>
    <property type="match status" value="1"/>
</dbReference>
<dbReference type="GO" id="GO:0006749">
    <property type="term" value="P:glutathione metabolic process"/>
    <property type="evidence" value="ECO:0007669"/>
    <property type="project" value="TreeGrafter"/>
</dbReference>
<feature type="domain" description="GST C-terminal" evidence="6">
    <location>
        <begin position="92"/>
        <end position="212"/>
    </location>
</feature>
<dbReference type="Gene3D" id="1.20.1050.10">
    <property type="match status" value="1"/>
</dbReference>
<dbReference type="Proteomes" id="UP000321570">
    <property type="component" value="Unassembled WGS sequence"/>
</dbReference>
<dbReference type="CDD" id="cd03039">
    <property type="entry name" value="GST_N_Sigma_like"/>
    <property type="match status" value="1"/>
</dbReference>
<dbReference type="Pfam" id="PF14497">
    <property type="entry name" value="GST_C_3"/>
    <property type="match status" value="1"/>
</dbReference>
<dbReference type="PANTHER" id="PTHR11571:SF150">
    <property type="entry name" value="GLUTATHIONE S-TRANSFERASE"/>
    <property type="match status" value="1"/>
</dbReference>
<dbReference type="GO" id="GO:0004364">
    <property type="term" value="F:glutathione transferase activity"/>
    <property type="evidence" value="ECO:0007669"/>
    <property type="project" value="UniProtKB-EC"/>
</dbReference>
<evidence type="ECO:0000313" key="7">
    <source>
        <dbReference type="EMBL" id="VUZ44991.1"/>
    </source>
</evidence>
<gene>
    <name evidence="7" type="ORF">WMSIL1_LOCUS5028</name>
</gene>
<dbReference type="InterPro" id="IPR036249">
    <property type="entry name" value="Thioredoxin-like_sf"/>
</dbReference>
<comment type="function">
    <text evidence="2">Conjugation of reduced glutathione to a wide number of exogenous and endogenous hydrophobic electrophiles.</text>
</comment>
<protein>
    <submittedName>
        <fullName evidence="7">Uncharacterized protein</fullName>
    </submittedName>
</protein>
<dbReference type="InterPro" id="IPR050213">
    <property type="entry name" value="GST_superfamily"/>
</dbReference>
<dbReference type="InterPro" id="IPR010987">
    <property type="entry name" value="Glutathione-S-Trfase_C-like"/>
</dbReference>
<name>A0A564YCK6_HYMDI</name>
<evidence type="ECO:0000259" key="6">
    <source>
        <dbReference type="PROSITE" id="PS50405"/>
    </source>
</evidence>
<evidence type="ECO:0000259" key="5">
    <source>
        <dbReference type="PROSITE" id="PS50404"/>
    </source>
</evidence>
<dbReference type="Gene3D" id="3.40.30.10">
    <property type="entry name" value="Glutaredoxin"/>
    <property type="match status" value="1"/>
</dbReference>
<evidence type="ECO:0000256" key="3">
    <source>
        <dbReference type="ARBA" id="ARBA00005861"/>
    </source>
</evidence>
<dbReference type="PANTHER" id="PTHR11571">
    <property type="entry name" value="GLUTATHIONE S-TRANSFERASE"/>
    <property type="match status" value="1"/>
</dbReference>
<evidence type="ECO:0000256" key="4">
    <source>
        <dbReference type="ARBA" id="ARBA00011738"/>
    </source>
</evidence>
<dbReference type="InterPro" id="IPR004046">
    <property type="entry name" value="GST_C"/>
</dbReference>
<dbReference type="SUPFAM" id="SSF47616">
    <property type="entry name" value="GST C-terminal domain-like"/>
    <property type="match status" value="1"/>
</dbReference>
<evidence type="ECO:0000256" key="1">
    <source>
        <dbReference type="ARBA" id="ARBA00002446"/>
    </source>
</evidence>
<keyword evidence="8" id="KW-1185">Reference proteome</keyword>
<comment type="function">
    <text evidence="1">GST isoenzymes appear to play a central role in the parasite detoxification system. Other functions are also suspected including a role in increasing the solubility of haematin in the parasite gut.</text>
</comment>
<comment type="similarity">
    <text evidence="3">Belongs to the GST superfamily. Mu family.</text>
</comment>
<organism evidence="7 8">
    <name type="scientific">Hymenolepis diminuta</name>
    <name type="common">Rat tapeworm</name>
    <dbReference type="NCBI Taxonomy" id="6216"/>
    <lineage>
        <taxon>Eukaryota</taxon>
        <taxon>Metazoa</taxon>
        <taxon>Spiralia</taxon>
        <taxon>Lophotrochozoa</taxon>
        <taxon>Platyhelminthes</taxon>
        <taxon>Cestoda</taxon>
        <taxon>Eucestoda</taxon>
        <taxon>Cyclophyllidea</taxon>
        <taxon>Hymenolepididae</taxon>
        <taxon>Hymenolepis</taxon>
    </lineage>
</organism>
<feature type="domain" description="GST N-terminal" evidence="5">
    <location>
        <begin position="8"/>
        <end position="90"/>
    </location>
</feature>
<sequence length="212" mass="24416">MDLQLNRAKLRLIYFNIRGRGELIRLILHAADKDFIDQRVTSAEWPTLKPTLPFKKLPVLEVTTPNGDKVLLNESIAITRLLARTFNLYGNDAREIYLIERLNSLISSLMEEIFSFKLKDADNFSKIVSVDHLNELFDSIEMALKERSGTFIVGNRVTQADLLILTLIDTIEKFLPKFKHGCLAELDEIKENVLKQKPNVARYLRSRPVTDF</sequence>
<evidence type="ECO:0000256" key="2">
    <source>
        <dbReference type="ARBA" id="ARBA00003701"/>
    </source>
</evidence>
<dbReference type="AlphaFoldDB" id="A0A564YCK6"/>
<dbReference type="InterPro" id="IPR004045">
    <property type="entry name" value="Glutathione_S-Trfase_N"/>
</dbReference>
<accession>A0A564YCK6</accession>
<dbReference type="SUPFAM" id="SSF52833">
    <property type="entry name" value="Thioredoxin-like"/>
    <property type="match status" value="1"/>
</dbReference>
<proteinExistence type="inferred from homology"/>
<dbReference type="PROSITE" id="PS50405">
    <property type="entry name" value="GST_CTER"/>
    <property type="match status" value="1"/>
</dbReference>
<reference evidence="7 8" key="1">
    <citation type="submission" date="2019-07" db="EMBL/GenBank/DDBJ databases">
        <authorList>
            <person name="Jastrzebski P J."/>
            <person name="Paukszto L."/>
            <person name="Jastrzebski P J."/>
        </authorList>
    </citation>
    <scope>NUCLEOTIDE SEQUENCE [LARGE SCALE GENOMIC DNA]</scope>
    <source>
        <strain evidence="7 8">WMS-il1</strain>
    </source>
</reference>
<dbReference type="InterPro" id="IPR036282">
    <property type="entry name" value="Glutathione-S-Trfase_C_sf"/>
</dbReference>
<dbReference type="InterPro" id="IPR040079">
    <property type="entry name" value="Glutathione_S-Trfase"/>
</dbReference>
<dbReference type="PROSITE" id="PS50404">
    <property type="entry name" value="GST_NTER"/>
    <property type="match status" value="1"/>
</dbReference>
<evidence type="ECO:0000313" key="8">
    <source>
        <dbReference type="Proteomes" id="UP000321570"/>
    </source>
</evidence>
<dbReference type="EMBL" id="CABIJS010000155">
    <property type="protein sequence ID" value="VUZ44991.1"/>
    <property type="molecule type" value="Genomic_DNA"/>
</dbReference>
<dbReference type="Pfam" id="PF02798">
    <property type="entry name" value="GST_N"/>
    <property type="match status" value="1"/>
</dbReference>
<comment type="subunit">
    <text evidence="4">Homodimer.</text>
</comment>
<dbReference type="SFLD" id="SFLDG00363">
    <property type="entry name" value="AMPS_(cytGST):_Alpha-__Mu-__Pi"/>
    <property type="match status" value="1"/>
</dbReference>